<name>A0ABR0CIR5_9LAMI</name>
<evidence type="ECO:0000313" key="5">
    <source>
        <dbReference type="Proteomes" id="UP001291926"/>
    </source>
</evidence>
<dbReference type="Gene3D" id="2.60.120.620">
    <property type="entry name" value="q2cbj1_9rhob like domain"/>
    <property type="match status" value="1"/>
</dbReference>
<evidence type="ECO:0000256" key="2">
    <source>
        <dbReference type="ARBA" id="ARBA00022723"/>
    </source>
</evidence>
<dbReference type="PANTHER" id="PTHR10869:SF246">
    <property type="entry name" value="TRANSMEMBRANE PROLYL 4-HYDROXYLASE"/>
    <property type="match status" value="1"/>
</dbReference>
<keyword evidence="5" id="KW-1185">Reference proteome</keyword>
<dbReference type="Proteomes" id="UP001291926">
    <property type="component" value="Unassembled WGS sequence"/>
</dbReference>
<dbReference type="EMBL" id="JAYDYQ010002688">
    <property type="protein sequence ID" value="KAK4476985.1"/>
    <property type="molecule type" value="Genomic_DNA"/>
</dbReference>
<comment type="subcellular location">
    <subcellularLocation>
        <location evidence="1">Endoplasmic reticulum membrane</location>
    </subcellularLocation>
</comment>
<keyword evidence="2" id="KW-0479">Metal-binding</keyword>
<proteinExistence type="predicted"/>
<evidence type="ECO:0000256" key="3">
    <source>
        <dbReference type="ARBA" id="ARBA00023004"/>
    </source>
</evidence>
<organism evidence="4 5">
    <name type="scientific">Penstemon davidsonii</name>
    <dbReference type="NCBI Taxonomy" id="160366"/>
    <lineage>
        <taxon>Eukaryota</taxon>
        <taxon>Viridiplantae</taxon>
        <taxon>Streptophyta</taxon>
        <taxon>Embryophyta</taxon>
        <taxon>Tracheophyta</taxon>
        <taxon>Spermatophyta</taxon>
        <taxon>Magnoliopsida</taxon>
        <taxon>eudicotyledons</taxon>
        <taxon>Gunneridae</taxon>
        <taxon>Pentapetalae</taxon>
        <taxon>asterids</taxon>
        <taxon>lamiids</taxon>
        <taxon>Lamiales</taxon>
        <taxon>Plantaginaceae</taxon>
        <taxon>Cheloneae</taxon>
        <taxon>Penstemon</taxon>
    </lineage>
</organism>
<keyword evidence="3" id="KW-0408">Iron</keyword>
<dbReference type="InterPro" id="IPR045054">
    <property type="entry name" value="P4HA-like"/>
</dbReference>
<evidence type="ECO:0000256" key="1">
    <source>
        <dbReference type="ARBA" id="ARBA00004586"/>
    </source>
</evidence>
<protein>
    <recommendedName>
        <fullName evidence="6">Prolyl 4-hydroxylase 9</fullName>
    </recommendedName>
</protein>
<accession>A0ABR0CIR5</accession>
<sequence>MGLKSKLRLPIVFFLCFCFFLAGLFGSIIISQDVNRAGSRHKLIEDFRYEESNTMSHGESGESSLNSIPFQQNVILLQVLSWRPRALYFPNFATSEQCQSIIEMARTKLKPSGLALREGETADSTKGIRTSSGTFISSSEDRRGVLEFVERKISRATMIPRSHGEASFIPILLSFFLLEFRNPQMHC</sequence>
<reference evidence="4 5" key="1">
    <citation type="journal article" date="2023" name="bioRxiv">
        <title>Genome report: Whole genome sequence and annotation of Penstemon davidsonii.</title>
        <authorList>
            <person name="Ostevik K.L."/>
            <person name="Alabady M."/>
            <person name="Zhang M."/>
            <person name="Rausher M.D."/>
        </authorList>
    </citation>
    <scope>NUCLEOTIDE SEQUENCE [LARGE SCALE GENOMIC DNA]</scope>
    <source>
        <strain evidence="4">DNT005</strain>
        <tissue evidence="4">Whole leaf</tissue>
    </source>
</reference>
<evidence type="ECO:0000313" key="4">
    <source>
        <dbReference type="EMBL" id="KAK4476985.1"/>
    </source>
</evidence>
<gene>
    <name evidence="4" type="ORF">RD792_016186</name>
</gene>
<comment type="caution">
    <text evidence="4">The sequence shown here is derived from an EMBL/GenBank/DDBJ whole genome shotgun (WGS) entry which is preliminary data.</text>
</comment>
<dbReference type="PANTHER" id="PTHR10869">
    <property type="entry name" value="PROLYL 4-HYDROXYLASE ALPHA SUBUNIT"/>
    <property type="match status" value="1"/>
</dbReference>
<evidence type="ECO:0008006" key="6">
    <source>
        <dbReference type="Google" id="ProtNLM"/>
    </source>
</evidence>